<feature type="non-terminal residue" evidence="2">
    <location>
        <position position="65"/>
    </location>
</feature>
<feature type="compositionally biased region" description="Polar residues" evidence="1">
    <location>
        <begin position="46"/>
        <end position="59"/>
    </location>
</feature>
<dbReference type="Proteomes" id="UP000054217">
    <property type="component" value="Unassembled WGS sequence"/>
</dbReference>
<sequence>MDLHGDSPSPLCFDRRNVGSTVPTVGRFFSFHQSIQTPQEPPATETADTSIGSQVNGAQQEMDAM</sequence>
<dbReference type="InParanoid" id="A0A0C3JJ43"/>
<name>A0A0C3JJ43_PISTI</name>
<protein>
    <submittedName>
        <fullName evidence="2">Uncharacterized protein</fullName>
    </submittedName>
</protein>
<evidence type="ECO:0000256" key="1">
    <source>
        <dbReference type="SAM" id="MobiDB-lite"/>
    </source>
</evidence>
<accession>A0A0C3JJ43</accession>
<reference evidence="2 3" key="1">
    <citation type="submission" date="2014-04" db="EMBL/GenBank/DDBJ databases">
        <authorList>
            <consortium name="DOE Joint Genome Institute"/>
            <person name="Kuo A."/>
            <person name="Kohler A."/>
            <person name="Costa M.D."/>
            <person name="Nagy L.G."/>
            <person name="Floudas D."/>
            <person name="Copeland A."/>
            <person name="Barry K.W."/>
            <person name="Cichocki N."/>
            <person name="Veneault-Fourrey C."/>
            <person name="LaButti K."/>
            <person name="Lindquist E.A."/>
            <person name="Lipzen A."/>
            <person name="Lundell T."/>
            <person name="Morin E."/>
            <person name="Murat C."/>
            <person name="Sun H."/>
            <person name="Tunlid A."/>
            <person name="Henrissat B."/>
            <person name="Grigoriev I.V."/>
            <person name="Hibbett D.S."/>
            <person name="Martin F."/>
            <person name="Nordberg H.P."/>
            <person name="Cantor M.N."/>
            <person name="Hua S.X."/>
        </authorList>
    </citation>
    <scope>NUCLEOTIDE SEQUENCE [LARGE SCALE GENOMIC DNA]</scope>
    <source>
        <strain evidence="2 3">Marx 270</strain>
    </source>
</reference>
<keyword evidence="3" id="KW-1185">Reference proteome</keyword>
<dbReference type="EMBL" id="KN832026">
    <property type="protein sequence ID" value="KIN97626.1"/>
    <property type="molecule type" value="Genomic_DNA"/>
</dbReference>
<dbReference type="AlphaFoldDB" id="A0A0C3JJ43"/>
<dbReference type="HOGENOM" id="CLU_2856008_0_0_1"/>
<reference evidence="3" key="2">
    <citation type="submission" date="2015-01" db="EMBL/GenBank/DDBJ databases">
        <title>Evolutionary Origins and Diversification of the Mycorrhizal Mutualists.</title>
        <authorList>
            <consortium name="DOE Joint Genome Institute"/>
            <consortium name="Mycorrhizal Genomics Consortium"/>
            <person name="Kohler A."/>
            <person name="Kuo A."/>
            <person name="Nagy L.G."/>
            <person name="Floudas D."/>
            <person name="Copeland A."/>
            <person name="Barry K.W."/>
            <person name="Cichocki N."/>
            <person name="Veneault-Fourrey C."/>
            <person name="LaButti K."/>
            <person name="Lindquist E.A."/>
            <person name="Lipzen A."/>
            <person name="Lundell T."/>
            <person name="Morin E."/>
            <person name="Murat C."/>
            <person name="Riley R."/>
            <person name="Ohm R."/>
            <person name="Sun H."/>
            <person name="Tunlid A."/>
            <person name="Henrissat B."/>
            <person name="Grigoriev I.V."/>
            <person name="Hibbett D.S."/>
            <person name="Martin F."/>
        </authorList>
    </citation>
    <scope>NUCLEOTIDE SEQUENCE [LARGE SCALE GENOMIC DNA]</scope>
    <source>
        <strain evidence="3">Marx 270</strain>
    </source>
</reference>
<evidence type="ECO:0000313" key="3">
    <source>
        <dbReference type="Proteomes" id="UP000054217"/>
    </source>
</evidence>
<feature type="region of interest" description="Disordered" evidence="1">
    <location>
        <begin position="35"/>
        <end position="65"/>
    </location>
</feature>
<evidence type="ECO:0000313" key="2">
    <source>
        <dbReference type="EMBL" id="KIN97626.1"/>
    </source>
</evidence>
<organism evidence="2 3">
    <name type="scientific">Pisolithus tinctorius Marx 270</name>
    <dbReference type="NCBI Taxonomy" id="870435"/>
    <lineage>
        <taxon>Eukaryota</taxon>
        <taxon>Fungi</taxon>
        <taxon>Dikarya</taxon>
        <taxon>Basidiomycota</taxon>
        <taxon>Agaricomycotina</taxon>
        <taxon>Agaricomycetes</taxon>
        <taxon>Agaricomycetidae</taxon>
        <taxon>Boletales</taxon>
        <taxon>Sclerodermatineae</taxon>
        <taxon>Pisolithaceae</taxon>
        <taxon>Pisolithus</taxon>
    </lineage>
</organism>
<proteinExistence type="predicted"/>
<gene>
    <name evidence="2" type="ORF">M404DRAFT_1005929</name>
</gene>